<dbReference type="AlphaFoldDB" id="A0AA38CDT2"/>
<keyword evidence="1" id="KW-1133">Transmembrane helix</keyword>
<accession>A0AA38CDT2</accession>
<organism evidence="2 3">
    <name type="scientific">Taxus chinensis</name>
    <name type="common">Chinese yew</name>
    <name type="synonym">Taxus wallichiana var. chinensis</name>
    <dbReference type="NCBI Taxonomy" id="29808"/>
    <lineage>
        <taxon>Eukaryota</taxon>
        <taxon>Viridiplantae</taxon>
        <taxon>Streptophyta</taxon>
        <taxon>Embryophyta</taxon>
        <taxon>Tracheophyta</taxon>
        <taxon>Spermatophyta</taxon>
        <taxon>Pinopsida</taxon>
        <taxon>Pinidae</taxon>
        <taxon>Conifers II</taxon>
        <taxon>Cupressales</taxon>
        <taxon>Taxaceae</taxon>
        <taxon>Taxus</taxon>
    </lineage>
</organism>
<feature type="non-terminal residue" evidence="2">
    <location>
        <position position="60"/>
    </location>
</feature>
<dbReference type="EMBL" id="JAHRHJ020000011">
    <property type="protein sequence ID" value="KAH9295079.1"/>
    <property type="molecule type" value="Genomic_DNA"/>
</dbReference>
<dbReference type="Proteomes" id="UP000824469">
    <property type="component" value="Unassembled WGS sequence"/>
</dbReference>
<keyword evidence="1" id="KW-0812">Transmembrane</keyword>
<reference evidence="2 3" key="1">
    <citation type="journal article" date="2021" name="Nat. Plants">
        <title>The Taxus genome provides insights into paclitaxel biosynthesis.</title>
        <authorList>
            <person name="Xiong X."/>
            <person name="Gou J."/>
            <person name="Liao Q."/>
            <person name="Li Y."/>
            <person name="Zhou Q."/>
            <person name="Bi G."/>
            <person name="Li C."/>
            <person name="Du R."/>
            <person name="Wang X."/>
            <person name="Sun T."/>
            <person name="Guo L."/>
            <person name="Liang H."/>
            <person name="Lu P."/>
            <person name="Wu Y."/>
            <person name="Zhang Z."/>
            <person name="Ro D.K."/>
            <person name="Shang Y."/>
            <person name="Huang S."/>
            <person name="Yan J."/>
        </authorList>
    </citation>
    <scope>NUCLEOTIDE SEQUENCE [LARGE SCALE GENOMIC DNA]</scope>
    <source>
        <strain evidence="2">Ta-2019</strain>
    </source>
</reference>
<evidence type="ECO:0000313" key="2">
    <source>
        <dbReference type="EMBL" id="KAH9295079.1"/>
    </source>
</evidence>
<evidence type="ECO:0000256" key="1">
    <source>
        <dbReference type="SAM" id="Phobius"/>
    </source>
</evidence>
<keyword evidence="1" id="KW-0472">Membrane</keyword>
<comment type="caution">
    <text evidence="2">The sequence shown here is derived from an EMBL/GenBank/DDBJ whole genome shotgun (WGS) entry which is preliminary data.</text>
</comment>
<proteinExistence type="predicted"/>
<sequence>MGSRFCPGGRTSMEEARLNLEASFAGEAESVVSLLFLVLLHYCVTAFTMVIDEATSQGSR</sequence>
<protein>
    <submittedName>
        <fullName evidence="2">Uncharacterized protein</fullName>
    </submittedName>
</protein>
<evidence type="ECO:0000313" key="3">
    <source>
        <dbReference type="Proteomes" id="UP000824469"/>
    </source>
</evidence>
<gene>
    <name evidence="2" type="ORF">KI387_038667</name>
</gene>
<feature type="transmembrane region" description="Helical" evidence="1">
    <location>
        <begin position="31"/>
        <end position="51"/>
    </location>
</feature>
<name>A0AA38CDT2_TAXCH</name>
<keyword evidence="3" id="KW-1185">Reference proteome</keyword>